<feature type="compositionally biased region" description="Acidic residues" evidence="3">
    <location>
        <begin position="1"/>
        <end position="11"/>
    </location>
</feature>
<evidence type="ECO:0000313" key="6">
    <source>
        <dbReference type="Proteomes" id="UP000250434"/>
    </source>
</evidence>
<organism evidence="5 6">
    <name type="scientific">Amycolatopsis albispora</name>
    <dbReference type="NCBI Taxonomy" id="1804986"/>
    <lineage>
        <taxon>Bacteria</taxon>
        <taxon>Bacillati</taxon>
        <taxon>Actinomycetota</taxon>
        <taxon>Actinomycetes</taxon>
        <taxon>Pseudonocardiales</taxon>
        <taxon>Pseudonocardiaceae</taxon>
        <taxon>Amycolatopsis</taxon>
    </lineage>
</organism>
<accession>A0A344LFF4</accession>
<feature type="transmembrane region" description="Helical" evidence="4">
    <location>
        <begin position="33"/>
        <end position="57"/>
    </location>
</feature>
<keyword evidence="6" id="KW-1185">Reference proteome</keyword>
<gene>
    <name evidence="5" type="ORF">A4R43_33640</name>
</gene>
<dbReference type="PANTHER" id="PTHR37042:SF4">
    <property type="entry name" value="OUTER MEMBRANE PROTEIN RV1973"/>
    <property type="match status" value="1"/>
</dbReference>
<dbReference type="Proteomes" id="UP000250434">
    <property type="component" value="Chromosome"/>
</dbReference>
<evidence type="ECO:0000256" key="1">
    <source>
        <dbReference type="ARBA" id="ARBA00004370"/>
    </source>
</evidence>
<dbReference type="EMBL" id="CP015163">
    <property type="protein sequence ID" value="AXB46778.1"/>
    <property type="molecule type" value="Genomic_DNA"/>
</dbReference>
<feature type="compositionally biased region" description="Basic and acidic residues" evidence="3">
    <location>
        <begin position="12"/>
        <end position="25"/>
    </location>
</feature>
<evidence type="ECO:0008006" key="7">
    <source>
        <dbReference type="Google" id="ProtNLM"/>
    </source>
</evidence>
<evidence type="ECO:0000256" key="2">
    <source>
        <dbReference type="ARBA" id="ARBA00023136"/>
    </source>
</evidence>
<comment type="subcellular location">
    <subcellularLocation>
        <location evidence="1">Membrane</location>
    </subcellularLocation>
</comment>
<dbReference type="RefSeq" id="WP_113695847.1">
    <property type="nucleotide sequence ID" value="NZ_CP015163.1"/>
</dbReference>
<keyword evidence="4" id="KW-0812">Transmembrane</keyword>
<evidence type="ECO:0000256" key="3">
    <source>
        <dbReference type="SAM" id="MobiDB-lite"/>
    </source>
</evidence>
<protein>
    <recommendedName>
        <fullName evidence="7">Mce-associated membrane protein</fullName>
    </recommendedName>
</protein>
<dbReference type="GO" id="GO:0016020">
    <property type="term" value="C:membrane"/>
    <property type="evidence" value="ECO:0007669"/>
    <property type="project" value="UniProtKB-SubCell"/>
</dbReference>
<keyword evidence="2 4" id="KW-0472">Membrane</keyword>
<dbReference type="PANTHER" id="PTHR37042">
    <property type="entry name" value="OUTER MEMBRANE PROTEIN RV1973"/>
    <property type="match status" value="1"/>
</dbReference>
<evidence type="ECO:0000313" key="5">
    <source>
        <dbReference type="EMBL" id="AXB46778.1"/>
    </source>
</evidence>
<keyword evidence="4" id="KW-1133">Transmembrane helix</keyword>
<dbReference type="KEGG" id="aab:A4R43_33640"/>
<proteinExistence type="predicted"/>
<sequence length="198" mass="21004">MDSEQDAATADEADKADKAVVKTPEPRDRARPLLLGAAALATAAFLAAAIFGVQWLVAANGDDAELAQARDDVLAAGTAAVKAFTEFDYNNLDQYFQKQQELSTGAIQEQARNSEGKFREAIGQAKTVVVTTVQDIAVEELNEHEGKATCLVALSTDVTKGAEKGVKSLRVEIEMTRVGDEWKLSAIGNVPVVGAGQQ</sequence>
<dbReference type="OrthoDB" id="3555668at2"/>
<feature type="region of interest" description="Disordered" evidence="3">
    <location>
        <begin position="1"/>
        <end position="25"/>
    </location>
</feature>
<dbReference type="AlphaFoldDB" id="A0A344LFF4"/>
<reference evidence="5 6" key="1">
    <citation type="submission" date="2016-04" db="EMBL/GenBank/DDBJ databases">
        <title>Complete genome sequence and analysis of deep-sea sediment isolate, Amycolatopsis sp. WP1.</title>
        <authorList>
            <person name="Wang H."/>
            <person name="Chen S."/>
            <person name="Wu Q."/>
        </authorList>
    </citation>
    <scope>NUCLEOTIDE SEQUENCE [LARGE SCALE GENOMIC DNA]</scope>
    <source>
        <strain evidence="5 6">WP1</strain>
    </source>
</reference>
<name>A0A344LFF4_9PSEU</name>
<evidence type="ECO:0000256" key="4">
    <source>
        <dbReference type="SAM" id="Phobius"/>
    </source>
</evidence>